<reference evidence="2" key="2">
    <citation type="submission" date="2021-03" db="EMBL/GenBank/DDBJ databases">
        <authorList>
            <person name="Cao W."/>
        </authorList>
    </citation>
    <scope>NUCLEOTIDE SEQUENCE</scope>
    <source>
        <strain evidence="2">110414</strain>
    </source>
</reference>
<reference evidence="2" key="1">
    <citation type="journal article" date="2016" name="Int. J. Syst. Evol. Microbiol.">
        <title>Pseudoxanthomonas helianthi sp. nov., isolated from roots of Jerusalem artichoke (Helianthus tuberosus).</title>
        <authorList>
            <person name="Kittiwongwattana C."/>
            <person name="Thawai C."/>
        </authorList>
    </citation>
    <scope>NUCLEOTIDE SEQUENCE</scope>
    <source>
        <strain evidence="2">110414</strain>
    </source>
</reference>
<comment type="caution">
    <text evidence="2">The sequence shown here is derived from an EMBL/GenBank/DDBJ whole genome shotgun (WGS) entry which is preliminary data.</text>
</comment>
<dbReference type="Proteomes" id="UP000673447">
    <property type="component" value="Unassembled WGS sequence"/>
</dbReference>
<sequence length="149" mass="15352">MHIRIPAALAALLFIATTAHAGSWALSGRVSGTNTANEGRMFLSVMDENGLPVTGLTAASFKLSNILCDGNGRNCGTYEGTIDAVSEQSGAGGAGVYIVSYKGGQRPGVVTSGMGMSVVRVGSMQVASATPTGVRRKFVQRVQQLFVSP</sequence>
<feature type="signal peptide" evidence="1">
    <location>
        <begin position="1"/>
        <end position="21"/>
    </location>
</feature>
<protein>
    <submittedName>
        <fullName evidence="2">Uncharacterized protein</fullName>
    </submittedName>
</protein>
<name>A0A940X358_9GAMM</name>
<organism evidence="2 3">
    <name type="scientific">Pseudoxanthomonas helianthi</name>
    <dbReference type="NCBI Taxonomy" id="1453541"/>
    <lineage>
        <taxon>Bacteria</taxon>
        <taxon>Pseudomonadati</taxon>
        <taxon>Pseudomonadota</taxon>
        <taxon>Gammaproteobacteria</taxon>
        <taxon>Lysobacterales</taxon>
        <taxon>Lysobacteraceae</taxon>
        <taxon>Pseudoxanthomonas</taxon>
    </lineage>
</organism>
<proteinExistence type="predicted"/>
<evidence type="ECO:0000313" key="2">
    <source>
        <dbReference type="EMBL" id="MBP3984221.1"/>
    </source>
</evidence>
<dbReference type="RefSeq" id="WP_210536000.1">
    <property type="nucleotide sequence ID" value="NZ_JAGKTC010000001.1"/>
</dbReference>
<evidence type="ECO:0000313" key="3">
    <source>
        <dbReference type="Proteomes" id="UP000673447"/>
    </source>
</evidence>
<evidence type="ECO:0000256" key="1">
    <source>
        <dbReference type="SAM" id="SignalP"/>
    </source>
</evidence>
<accession>A0A940X358</accession>
<dbReference type="AlphaFoldDB" id="A0A940X358"/>
<gene>
    <name evidence="2" type="ORF">J5837_07250</name>
</gene>
<dbReference type="EMBL" id="JAGKTC010000001">
    <property type="protein sequence ID" value="MBP3984221.1"/>
    <property type="molecule type" value="Genomic_DNA"/>
</dbReference>
<keyword evidence="3" id="KW-1185">Reference proteome</keyword>
<keyword evidence="1" id="KW-0732">Signal</keyword>
<feature type="chain" id="PRO_5037865696" evidence="1">
    <location>
        <begin position="22"/>
        <end position="149"/>
    </location>
</feature>